<feature type="region of interest" description="Disordered" evidence="1">
    <location>
        <begin position="95"/>
        <end position="114"/>
    </location>
</feature>
<evidence type="ECO:0000256" key="1">
    <source>
        <dbReference type="SAM" id="MobiDB-lite"/>
    </source>
</evidence>
<protein>
    <submittedName>
        <fullName evidence="2">Uncharacterized protein</fullName>
    </submittedName>
</protein>
<gene>
    <name evidence="2" type="ORF">NE237_015784</name>
</gene>
<accession>A0A9Q0KEG7</accession>
<evidence type="ECO:0000313" key="2">
    <source>
        <dbReference type="EMBL" id="KAJ4969083.1"/>
    </source>
</evidence>
<comment type="caution">
    <text evidence="2">The sequence shown here is derived from an EMBL/GenBank/DDBJ whole genome shotgun (WGS) entry which is preliminary data.</text>
</comment>
<organism evidence="2 3">
    <name type="scientific">Protea cynaroides</name>
    <dbReference type="NCBI Taxonomy" id="273540"/>
    <lineage>
        <taxon>Eukaryota</taxon>
        <taxon>Viridiplantae</taxon>
        <taxon>Streptophyta</taxon>
        <taxon>Embryophyta</taxon>
        <taxon>Tracheophyta</taxon>
        <taxon>Spermatophyta</taxon>
        <taxon>Magnoliopsida</taxon>
        <taxon>Proteales</taxon>
        <taxon>Proteaceae</taxon>
        <taxon>Protea</taxon>
    </lineage>
</organism>
<evidence type="ECO:0000313" key="3">
    <source>
        <dbReference type="Proteomes" id="UP001141806"/>
    </source>
</evidence>
<dbReference type="AlphaFoldDB" id="A0A9Q0KEG7"/>
<dbReference type="Proteomes" id="UP001141806">
    <property type="component" value="Unassembled WGS sequence"/>
</dbReference>
<proteinExistence type="predicted"/>
<sequence length="114" mass="12447">MQKDRGASSVMPGMIELELGWRSHARELSDAIVGHLKLQNNAMVLSHVERDNSFCKADLETSSIDKSKRMEAQAVTLEGCLLPVKPAKAIKIIPSGISRNEDTKKGPTLGKTSF</sequence>
<keyword evidence="3" id="KW-1185">Reference proteome</keyword>
<reference evidence="2" key="1">
    <citation type="journal article" date="2023" name="Plant J.">
        <title>The genome of the king protea, Protea cynaroides.</title>
        <authorList>
            <person name="Chang J."/>
            <person name="Duong T.A."/>
            <person name="Schoeman C."/>
            <person name="Ma X."/>
            <person name="Roodt D."/>
            <person name="Barker N."/>
            <person name="Li Z."/>
            <person name="Van de Peer Y."/>
            <person name="Mizrachi E."/>
        </authorList>
    </citation>
    <scope>NUCLEOTIDE SEQUENCE</scope>
    <source>
        <tissue evidence="2">Young leaves</tissue>
    </source>
</reference>
<dbReference type="EMBL" id="JAMYWD010000006">
    <property type="protein sequence ID" value="KAJ4969083.1"/>
    <property type="molecule type" value="Genomic_DNA"/>
</dbReference>
<name>A0A9Q0KEG7_9MAGN</name>